<comment type="subcellular location">
    <subcellularLocation>
        <location evidence="1 4">Cell outer membrane</location>
    </subcellularLocation>
</comment>
<dbReference type="OrthoDB" id="7051241at2"/>
<proteinExistence type="inferred from homology"/>
<dbReference type="InterPro" id="IPR000531">
    <property type="entry name" value="Beta-barrel_TonB"/>
</dbReference>
<evidence type="ECO:0000256" key="4">
    <source>
        <dbReference type="RuleBase" id="RU003357"/>
    </source>
</evidence>
<evidence type="ECO:0000256" key="1">
    <source>
        <dbReference type="ARBA" id="ARBA00004442"/>
    </source>
</evidence>
<dbReference type="Gene3D" id="2.40.170.20">
    <property type="entry name" value="TonB-dependent receptor, beta-barrel domain"/>
    <property type="match status" value="1"/>
</dbReference>
<gene>
    <name evidence="8" type="ORF">CW354_19740</name>
</gene>
<comment type="caution">
    <text evidence="8">The sequence shown here is derived from an EMBL/GenBank/DDBJ whole genome shotgun (WGS) entry which is preliminary data.</text>
</comment>
<feature type="transmembrane region" description="Helical" evidence="5">
    <location>
        <begin position="25"/>
        <end position="42"/>
    </location>
</feature>
<evidence type="ECO:0000313" key="9">
    <source>
        <dbReference type="Proteomes" id="UP000239504"/>
    </source>
</evidence>
<keyword evidence="4" id="KW-0798">TonB box</keyword>
<dbReference type="AlphaFoldDB" id="A0A2S7K242"/>
<keyword evidence="8" id="KW-0675">Receptor</keyword>
<evidence type="ECO:0000259" key="6">
    <source>
        <dbReference type="Pfam" id="PF00593"/>
    </source>
</evidence>
<keyword evidence="5" id="KW-1133">Transmembrane helix</keyword>
<dbReference type="Pfam" id="PF00593">
    <property type="entry name" value="TonB_dep_Rec_b-barrel"/>
    <property type="match status" value="1"/>
</dbReference>
<organism evidence="8 9">
    <name type="scientific">Hyphococcus luteus</name>
    <dbReference type="NCBI Taxonomy" id="2058213"/>
    <lineage>
        <taxon>Bacteria</taxon>
        <taxon>Pseudomonadati</taxon>
        <taxon>Pseudomonadota</taxon>
        <taxon>Alphaproteobacteria</taxon>
        <taxon>Parvularculales</taxon>
        <taxon>Parvularculaceae</taxon>
        <taxon>Hyphococcus</taxon>
    </lineage>
</organism>
<dbReference type="InterPro" id="IPR036942">
    <property type="entry name" value="Beta-barrel_TonB_sf"/>
</dbReference>
<feature type="domain" description="TonB-dependent receptor-like beta-barrel" evidence="6">
    <location>
        <begin position="561"/>
        <end position="1124"/>
    </location>
</feature>
<evidence type="ECO:0000256" key="3">
    <source>
        <dbReference type="ARBA" id="ARBA00023237"/>
    </source>
</evidence>
<accession>A0A2S7K242</accession>
<keyword evidence="5" id="KW-0812">Transmembrane</keyword>
<dbReference type="Gene3D" id="3.55.50.30">
    <property type="match status" value="1"/>
</dbReference>
<name>A0A2S7K242_9PROT</name>
<sequence>MAVSRCDDDVMTVGLDGMRLALKRALVGAILFGLGVLSCAAAQEAADTRVDLDIPAQTAQDAVKALARAHKRSVLFQTEDVMAVNTNSLKGDYSLQRALDEMFQGTSLKGGLTESGVITVSLRKTENRSEGDKPMKKQSRFLLTTALSSFASVIATAAVAQDTGETAATPQDVIVVTGTNIRGARINEALPVTVFNASDIAAIGGVDGDDLIRALPANGAVNFRNDNAGTINSARGDVGSINLRSIGSSGTLVLLNGRRVVNHPGTQAELSTPVTTVNTNALPVGGLERMEVLNDGASAIYGSDAVAGVVNMILQDDYEGLSLKARHGTALDTELDEQTFILKAGKTFNGGATNVSLFAEYSRRDALFASEQEFSEYADLRPFLEGTSFEGDTSFRNLSTGSPWGQFTLGDEVTQNGTALTTSSGRFHVQPSSSSGCLADIVSTPGICIDDSSLNPELRYNIYEGRTIISDRDRFNVFTFLNHDLSDSVRFYGEFGYYYAKTSPVNSPNSPISSGDIVIPANYYYNPFGPVTFSDGSPNPNRLPGLDNVPAEGLPVFVDGGRFRLVDVGNRLVGVTNTSWRALAGMRGSIFDSNWDWDSALLFSRAKTNDVTDNRISSTLFQQALFNETPNVYNIFNGGNQDDPNNGDAPGNSRDLIDPFIIDVQRLTHTSLLLGDFKLSNGQLLSLPGGDLGLAFGAEVRREAYEEDRDPRLDGTITFTDAVTGYFTDSDVLNSSGTPDSQGSRTVVAGFAEASIPLVGPEMQIPLIHTFDIQAAARVEHYSDFGSSGVKPRIAAAWKPFSFLKFRGAWSEGFRAPNLIVINQDVARSNTREDSLLCHVGVENGTFAEFGDCDGFTESRQERRTSDPDIGPEDDRNITYGLVFQPRGIEGPFSFLNPLTITVDRWDIRRENVVGVFGAENHISLDLVQRLAGSSNPNVVRADPDADDIAFFAGTGLAPAGDILFVRDTYDNNETQSVTGTDFALYYDLDDTPLGDFNLKFNATKLREYFINLSPGSQMIADAIEAGLISNEIDIAQEGDIVRQDGQPRWRAMANVSWRHASGLGGGARFEHVGSFIDPSAGLNDDDEPFIVKSWRRINLYAQYDIENNGVLSGTRLRVGVNNLLDKEPPLADETFGYYNEYHSSRGRFLYFEVKKDF</sequence>
<dbReference type="PANTHER" id="PTHR47234:SF2">
    <property type="entry name" value="TONB-DEPENDENT RECEPTOR"/>
    <property type="match status" value="1"/>
</dbReference>
<dbReference type="PANTHER" id="PTHR47234">
    <property type="match status" value="1"/>
</dbReference>
<dbReference type="EMBL" id="PJCH01000015">
    <property type="protein sequence ID" value="PQA86556.1"/>
    <property type="molecule type" value="Genomic_DNA"/>
</dbReference>
<dbReference type="Gene3D" id="2.170.130.10">
    <property type="entry name" value="TonB-dependent receptor, plug domain"/>
    <property type="match status" value="1"/>
</dbReference>
<dbReference type="InterPro" id="IPR037066">
    <property type="entry name" value="Plug_dom_sf"/>
</dbReference>
<evidence type="ECO:0000256" key="5">
    <source>
        <dbReference type="SAM" id="Phobius"/>
    </source>
</evidence>
<dbReference type="InterPro" id="IPR012910">
    <property type="entry name" value="Plug_dom"/>
</dbReference>
<dbReference type="Pfam" id="PF07715">
    <property type="entry name" value="Plug"/>
    <property type="match status" value="1"/>
</dbReference>
<dbReference type="SUPFAM" id="SSF56935">
    <property type="entry name" value="Porins"/>
    <property type="match status" value="1"/>
</dbReference>
<evidence type="ECO:0000256" key="2">
    <source>
        <dbReference type="ARBA" id="ARBA00023136"/>
    </source>
</evidence>
<evidence type="ECO:0000313" key="8">
    <source>
        <dbReference type="EMBL" id="PQA86556.1"/>
    </source>
</evidence>
<dbReference type="GO" id="GO:0009279">
    <property type="term" value="C:cell outer membrane"/>
    <property type="evidence" value="ECO:0007669"/>
    <property type="project" value="UniProtKB-SubCell"/>
</dbReference>
<keyword evidence="9" id="KW-1185">Reference proteome</keyword>
<protein>
    <submittedName>
        <fullName evidence="8">TonB-dependent receptor</fullName>
    </submittedName>
</protein>
<comment type="similarity">
    <text evidence="4">Belongs to the TonB-dependent receptor family.</text>
</comment>
<dbReference type="Proteomes" id="UP000239504">
    <property type="component" value="Unassembled WGS sequence"/>
</dbReference>
<reference evidence="8 9" key="1">
    <citation type="submission" date="2017-12" db="EMBL/GenBank/DDBJ databases">
        <authorList>
            <person name="Hurst M.R.H."/>
        </authorList>
    </citation>
    <scope>NUCLEOTIDE SEQUENCE [LARGE SCALE GENOMIC DNA]</scope>
    <source>
        <strain evidence="8 9">SY-3-19</strain>
    </source>
</reference>
<keyword evidence="3" id="KW-0998">Cell outer membrane</keyword>
<feature type="domain" description="TonB-dependent receptor plug" evidence="7">
    <location>
        <begin position="190"/>
        <end position="309"/>
    </location>
</feature>
<keyword evidence="2 4" id="KW-0472">Membrane</keyword>
<evidence type="ECO:0000259" key="7">
    <source>
        <dbReference type="Pfam" id="PF07715"/>
    </source>
</evidence>